<dbReference type="EC" id="3.4.11.-" evidence="13"/>
<dbReference type="GO" id="GO:0070006">
    <property type="term" value="F:metalloaminopeptidase activity"/>
    <property type="evidence" value="ECO:0007669"/>
    <property type="project" value="TreeGrafter"/>
</dbReference>
<dbReference type="InterPro" id="IPR001930">
    <property type="entry name" value="Peptidase_M1"/>
</dbReference>
<name>A0AAV2P006_9HYME</name>
<feature type="site" description="Transition state stabilizer" evidence="12">
    <location>
        <position position="420"/>
    </location>
</feature>
<feature type="signal peptide" evidence="14">
    <location>
        <begin position="1"/>
        <end position="20"/>
    </location>
</feature>
<evidence type="ECO:0000259" key="16">
    <source>
        <dbReference type="Pfam" id="PF11838"/>
    </source>
</evidence>
<dbReference type="Proteomes" id="UP001497644">
    <property type="component" value="Chromosome 6"/>
</dbReference>
<keyword evidence="4 13" id="KW-0645">Protease</keyword>
<dbReference type="GO" id="GO:0005615">
    <property type="term" value="C:extracellular space"/>
    <property type="evidence" value="ECO:0007669"/>
    <property type="project" value="TreeGrafter"/>
</dbReference>
<reference evidence="18" key="1">
    <citation type="submission" date="2024-04" db="EMBL/GenBank/DDBJ databases">
        <authorList>
            <consortium name="Molecular Ecology Group"/>
        </authorList>
    </citation>
    <scope>NUCLEOTIDE SEQUENCE</scope>
</reference>
<dbReference type="Gene3D" id="2.60.40.1910">
    <property type="match status" value="1"/>
</dbReference>
<evidence type="ECO:0000256" key="5">
    <source>
        <dbReference type="ARBA" id="ARBA00022723"/>
    </source>
</evidence>
<dbReference type="AlphaFoldDB" id="A0AAV2P006"/>
<dbReference type="Pfam" id="PF11838">
    <property type="entry name" value="ERAP1_C"/>
    <property type="match status" value="1"/>
</dbReference>
<dbReference type="PANTHER" id="PTHR11533:SF294">
    <property type="entry name" value="THYROTROPIN-RELEASING HORMONE-DEGRADING ECTOENZYME"/>
    <property type="match status" value="1"/>
</dbReference>
<sequence>MEKLLLRLLLNSLIFINAIAFFFGSDYKDDLPVGFRLPDYVIPEHYNIKLEPYFEVEGNGFYSSGRCEAYIKIIRPTWYISLHAQKPQIEVHNTTLINTESLELYNPTDITYNNETHILIFHFGYKLSNGHYLLNISFLGFSDDDGNGLIRTSSINEKGNKTWFVATQFKAIGARQLFPCWDEPAFKTTFNISVRHHIHYMSLSNMPVQNVTRDKNILWTHFETTRLMSTYLVALVLHDIGAVWYHNGNPRYEQLLLQEIMFARNVTRIITMRFKNEWKYSENVSRAFHIIIPPGPRHNGIGLILYREPTVQYDEMLDPVSQKMKAMCLIAYEVTHQWFDNLISPSWWSGYWLNEGIATLLGMDIINKIFPDSRILDLFVVQIQQESLRLDHFTMGIMNPLISEVNKPSEIDSLFSFSHYIKAPVILRMLQYLLTDEVFRQGIEIFLSKHKFSSATIDDFWSAMQDAHNAIEIPNIKKFDVKEVMNAWTKQKHYPILRLIAQPDSEYVRILVENINKLGEDNWFIPITVTKEEDPNFKIYTTWRYYWETQFLQDFSPYVELSIPRKEDEWIIVNLQQVGYYRVNYEPENWRNIARYLNSANYTKIHVLNRAQIIDDAFYFLSTRQLNLYIFLELTEYLSQETDYVAWYPMIKALEHMSSSFPIIDEDVDLIKKSMLEILNGVLEKIGYEERTEENDLTKCLRQEVAKWACILEHPKCIQMARDKLERHLIHLEKLSPWWKEWTYCKGIMAEENLNGIWKVALEKWASTFDNRILEFLTCITHPNTIKEYLKEEGSPVFVSLENLFLKLQNIDRVNIFLFIIMKHAKNNEVLEYVLKNIEELKPREVNMITAMIIIINHVYSEGQLKKIKEFVENNIRTQESVITRNILALDMFFHNDLNKVHEYVKNLVDQQISLIYRKIEKRSNEIALLFSSQRREGDIKFK</sequence>
<evidence type="ECO:0000256" key="14">
    <source>
        <dbReference type="SAM" id="SignalP"/>
    </source>
</evidence>
<feature type="chain" id="PRO_5043819530" description="Aminopeptidase" evidence="14">
    <location>
        <begin position="21"/>
        <end position="943"/>
    </location>
</feature>
<dbReference type="SUPFAM" id="SSF55486">
    <property type="entry name" value="Metalloproteases ('zincins'), catalytic domain"/>
    <property type="match status" value="1"/>
</dbReference>
<dbReference type="GO" id="GO:0006508">
    <property type="term" value="P:proteolysis"/>
    <property type="evidence" value="ECO:0007669"/>
    <property type="project" value="UniProtKB-KW"/>
</dbReference>
<keyword evidence="14" id="KW-0732">Signal</keyword>
<feature type="binding site" evidence="11">
    <location>
        <position position="336"/>
    </location>
    <ligand>
        <name>Zn(2+)</name>
        <dbReference type="ChEBI" id="CHEBI:29105"/>
        <note>catalytic</note>
    </ligand>
</feature>
<keyword evidence="6 13" id="KW-0378">Hydrolase</keyword>
<evidence type="ECO:0000256" key="3">
    <source>
        <dbReference type="ARBA" id="ARBA00022622"/>
    </source>
</evidence>
<evidence type="ECO:0000256" key="10">
    <source>
        <dbReference type="PIRSR" id="PIRSR634016-1"/>
    </source>
</evidence>
<dbReference type="InterPro" id="IPR045357">
    <property type="entry name" value="Aminopeptidase_N-like_N"/>
</dbReference>
<evidence type="ECO:0000256" key="4">
    <source>
        <dbReference type="ARBA" id="ARBA00022670"/>
    </source>
</evidence>
<dbReference type="InterPro" id="IPR034016">
    <property type="entry name" value="M1_APN-typ"/>
</dbReference>
<dbReference type="InterPro" id="IPR050344">
    <property type="entry name" value="Peptidase_M1_aminopeptidases"/>
</dbReference>
<dbReference type="Pfam" id="PF01433">
    <property type="entry name" value="Peptidase_M1"/>
    <property type="match status" value="1"/>
</dbReference>
<keyword evidence="7 11" id="KW-0862">Zinc</keyword>
<comment type="similarity">
    <text evidence="2 13">Belongs to the peptidase M1 family.</text>
</comment>
<keyword evidence="3" id="KW-0336">GPI-anchor</keyword>
<organism evidence="18 19">
    <name type="scientific">Lasius platythorax</name>
    <dbReference type="NCBI Taxonomy" id="488582"/>
    <lineage>
        <taxon>Eukaryota</taxon>
        <taxon>Metazoa</taxon>
        <taxon>Ecdysozoa</taxon>
        <taxon>Arthropoda</taxon>
        <taxon>Hexapoda</taxon>
        <taxon>Insecta</taxon>
        <taxon>Pterygota</taxon>
        <taxon>Neoptera</taxon>
        <taxon>Endopterygota</taxon>
        <taxon>Hymenoptera</taxon>
        <taxon>Apocrita</taxon>
        <taxon>Aculeata</taxon>
        <taxon>Formicoidea</taxon>
        <taxon>Formicidae</taxon>
        <taxon>Formicinae</taxon>
        <taxon>Lasius</taxon>
        <taxon>Lasius</taxon>
    </lineage>
</organism>
<dbReference type="EMBL" id="OZ034829">
    <property type="protein sequence ID" value="CAL1686151.1"/>
    <property type="molecule type" value="Genomic_DNA"/>
</dbReference>
<feature type="domain" description="Aminopeptidase N-like N-terminal" evidence="17">
    <location>
        <begin position="43"/>
        <end position="232"/>
    </location>
</feature>
<evidence type="ECO:0000313" key="19">
    <source>
        <dbReference type="Proteomes" id="UP001497644"/>
    </source>
</evidence>
<keyword evidence="13" id="KW-0031">Aminopeptidase</keyword>
<evidence type="ECO:0000256" key="7">
    <source>
        <dbReference type="ARBA" id="ARBA00022833"/>
    </source>
</evidence>
<dbReference type="InterPro" id="IPR024571">
    <property type="entry name" value="ERAP1-like_C_dom"/>
</dbReference>
<keyword evidence="19" id="KW-1185">Reference proteome</keyword>
<evidence type="ECO:0000256" key="13">
    <source>
        <dbReference type="RuleBase" id="RU364040"/>
    </source>
</evidence>
<evidence type="ECO:0000256" key="12">
    <source>
        <dbReference type="PIRSR" id="PIRSR634016-4"/>
    </source>
</evidence>
<evidence type="ECO:0000256" key="8">
    <source>
        <dbReference type="ARBA" id="ARBA00023049"/>
    </source>
</evidence>
<evidence type="ECO:0000256" key="6">
    <source>
        <dbReference type="ARBA" id="ARBA00022801"/>
    </source>
</evidence>
<accession>A0AAV2P006</accession>
<dbReference type="GO" id="GO:0043171">
    <property type="term" value="P:peptide catabolic process"/>
    <property type="evidence" value="ECO:0007669"/>
    <property type="project" value="TreeGrafter"/>
</dbReference>
<dbReference type="SUPFAM" id="SSF63737">
    <property type="entry name" value="Leukotriene A4 hydrolase N-terminal domain"/>
    <property type="match status" value="1"/>
</dbReference>
<evidence type="ECO:0000256" key="1">
    <source>
        <dbReference type="ARBA" id="ARBA00004609"/>
    </source>
</evidence>
<dbReference type="GO" id="GO:0098552">
    <property type="term" value="C:side of membrane"/>
    <property type="evidence" value="ECO:0007669"/>
    <property type="project" value="UniProtKB-KW"/>
</dbReference>
<gene>
    <name evidence="18" type="ORF">LPLAT_LOCUS11512</name>
</gene>
<comment type="subcellular location">
    <subcellularLocation>
        <location evidence="1">Cell membrane</location>
        <topology evidence="1">Lipid-anchor</topology>
        <topology evidence="1">GPI-anchor</topology>
    </subcellularLocation>
</comment>
<feature type="binding site" evidence="11">
    <location>
        <position position="355"/>
    </location>
    <ligand>
        <name>Zn(2+)</name>
        <dbReference type="ChEBI" id="CHEBI:29105"/>
        <note>catalytic</note>
    </ligand>
</feature>
<dbReference type="GO" id="GO:0005737">
    <property type="term" value="C:cytoplasm"/>
    <property type="evidence" value="ECO:0007669"/>
    <property type="project" value="TreeGrafter"/>
</dbReference>
<dbReference type="GO" id="GO:0005886">
    <property type="term" value="C:plasma membrane"/>
    <property type="evidence" value="ECO:0007669"/>
    <property type="project" value="UniProtKB-SubCell"/>
</dbReference>
<dbReference type="Pfam" id="PF17900">
    <property type="entry name" value="Peptidase_M1_N"/>
    <property type="match status" value="1"/>
</dbReference>
<evidence type="ECO:0000256" key="9">
    <source>
        <dbReference type="ARBA" id="ARBA00023288"/>
    </source>
</evidence>
<dbReference type="PRINTS" id="PR00756">
    <property type="entry name" value="ALADIPTASE"/>
</dbReference>
<comment type="cofactor">
    <cofactor evidence="11 13">
        <name>Zn(2+)</name>
        <dbReference type="ChEBI" id="CHEBI:29105"/>
    </cofactor>
    <text evidence="11 13">Binds 1 zinc ion per subunit.</text>
</comment>
<dbReference type="CDD" id="cd09601">
    <property type="entry name" value="M1_APN-Q_like"/>
    <property type="match status" value="1"/>
</dbReference>
<keyword evidence="3" id="KW-0472">Membrane</keyword>
<feature type="domain" description="ERAP1-like C-terminal" evidence="16">
    <location>
        <begin position="570"/>
        <end position="877"/>
    </location>
</feature>
<keyword evidence="9" id="KW-0449">Lipoprotein</keyword>
<feature type="active site" description="Proton acceptor" evidence="10">
    <location>
        <position position="333"/>
    </location>
</feature>
<dbReference type="InterPro" id="IPR027268">
    <property type="entry name" value="Peptidase_M4/M1_CTD_sf"/>
</dbReference>
<protein>
    <recommendedName>
        <fullName evidence="13">Aminopeptidase</fullName>
        <ecNumber evidence="13">3.4.11.-</ecNumber>
    </recommendedName>
</protein>
<dbReference type="GO" id="GO:0042277">
    <property type="term" value="F:peptide binding"/>
    <property type="evidence" value="ECO:0007669"/>
    <property type="project" value="TreeGrafter"/>
</dbReference>
<feature type="domain" description="Peptidase M1 membrane alanine aminopeptidase" evidence="15">
    <location>
        <begin position="301"/>
        <end position="488"/>
    </location>
</feature>
<dbReference type="InterPro" id="IPR014782">
    <property type="entry name" value="Peptidase_M1_dom"/>
</dbReference>
<evidence type="ECO:0000259" key="15">
    <source>
        <dbReference type="Pfam" id="PF01433"/>
    </source>
</evidence>
<dbReference type="Gene3D" id="1.10.390.10">
    <property type="entry name" value="Neutral Protease Domain 2"/>
    <property type="match status" value="1"/>
</dbReference>
<proteinExistence type="inferred from homology"/>
<dbReference type="Gene3D" id="2.60.40.1730">
    <property type="entry name" value="tricorn interacting facor f3 domain"/>
    <property type="match status" value="1"/>
</dbReference>
<dbReference type="Gene3D" id="1.25.50.20">
    <property type="match status" value="1"/>
</dbReference>
<dbReference type="GO" id="GO:0008270">
    <property type="term" value="F:zinc ion binding"/>
    <property type="evidence" value="ECO:0007669"/>
    <property type="project" value="UniProtKB-UniRule"/>
</dbReference>
<evidence type="ECO:0000256" key="2">
    <source>
        <dbReference type="ARBA" id="ARBA00010136"/>
    </source>
</evidence>
<evidence type="ECO:0000256" key="11">
    <source>
        <dbReference type="PIRSR" id="PIRSR634016-3"/>
    </source>
</evidence>
<keyword evidence="8 13" id="KW-0482">Metalloprotease</keyword>
<keyword evidence="5 11" id="KW-0479">Metal-binding</keyword>
<evidence type="ECO:0000313" key="18">
    <source>
        <dbReference type="EMBL" id="CAL1686151.1"/>
    </source>
</evidence>
<dbReference type="InterPro" id="IPR042097">
    <property type="entry name" value="Aminopeptidase_N-like_N_sf"/>
</dbReference>
<evidence type="ECO:0000259" key="17">
    <source>
        <dbReference type="Pfam" id="PF17900"/>
    </source>
</evidence>
<dbReference type="PANTHER" id="PTHR11533">
    <property type="entry name" value="PROTEASE M1 ZINC METALLOPROTEASE"/>
    <property type="match status" value="1"/>
</dbReference>
<keyword evidence="3" id="KW-0325">Glycoprotein</keyword>